<gene>
    <name evidence="1" type="ORF">THARTR1_09795</name>
</gene>
<reference evidence="1 2" key="1">
    <citation type="submission" date="2017-02" db="EMBL/GenBank/DDBJ databases">
        <title>Genomes of Trichoderma spp. with biocontrol activity.</title>
        <authorList>
            <person name="Gardiner D."/>
            <person name="Kazan K."/>
            <person name="Vos C."/>
            <person name="Harvey P."/>
        </authorList>
    </citation>
    <scope>NUCLEOTIDE SEQUENCE [LARGE SCALE GENOMIC DNA]</scope>
    <source>
        <strain evidence="1 2">Tr1</strain>
    </source>
</reference>
<evidence type="ECO:0000313" key="1">
    <source>
        <dbReference type="EMBL" id="PNP49473.1"/>
    </source>
</evidence>
<protein>
    <submittedName>
        <fullName evidence="1">Uncharacterized protein</fullName>
    </submittedName>
</protein>
<organism evidence="1 2">
    <name type="scientific">Trichoderma harzianum</name>
    <name type="common">Hypocrea lixii</name>
    <dbReference type="NCBI Taxonomy" id="5544"/>
    <lineage>
        <taxon>Eukaryota</taxon>
        <taxon>Fungi</taxon>
        <taxon>Dikarya</taxon>
        <taxon>Ascomycota</taxon>
        <taxon>Pezizomycotina</taxon>
        <taxon>Sordariomycetes</taxon>
        <taxon>Hypocreomycetidae</taxon>
        <taxon>Hypocreales</taxon>
        <taxon>Hypocreaceae</taxon>
        <taxon>Trichoderma</taxon>
    </lineage>
</organism>
<dbReference type="Proteomes" id="UP000236290">
    <property type="component" value="Unassembled WGS sequence"/>
</dbReference>
<dbReference type="OrthoDB" id="4763081at2759"/>
<evidence type="ECO:0000313" key="2">
    <source>
        <dbReference type="Proteomes" id="UP000236290"/>
    </source>
</evidence>
<name>A0A2K0TVA7_TRIHA</name>
<comment type="caution">
    <text evidence="1">The sequence shown here is derived from an EMBL/GenBank/DDBJ whole genome shotgun (WGS) entry which is preliminary data.</text>
</comment>
<sequence length="649" mass="73245">MYGREHLRLPPQCGICGDGIETDDMVVALYVSYDNSVIYRCSRPFGFPSRDPTLCPGPRPLSFYSRELLVTFRAVYDKIRNGFCEANDCTTCDLSPETAAAHLGCYEIVTNKCRVDDKQVLHRRLLALALWKRPWRAAKPLFLPSRVDRAMLNIAADMFGLPQLRELPVELLDMIWGYSAPSLFWRSIEALRVAAYVSDMTDESQQPQVVPLWHVVSWERGGKLHERNSRTLPPVIRLTIDSDGISKIERLASHPRYSRGNHTHTAYIVGCHKDEQLSTGINVEIADGHLRLKLPRRLPPKLRALHIWNTPAPPPLSPCHLSPHNPYATWARLFAVDPDTIRGITFFYDHEYLCAIHIHYPQGPSAQSTYDQIKDDARRKMIWLYLPIPRGDRLTVIGARQQRNTVCHLFRLEKSGDVAIGARLGSSSEDQCLARGAPLTLICGEPNRADEGTQVDFVGTYCGTESQSSRQSSKELRLPDDFPLDKYESSPVTEGTRSQTEFFSWAPLDRVASALVFRDQATGCCRGILFHYLNGGSRAVGECRLDVDPAQRVAGPGLVCVQTESRPSTWHPSLSQYRTRVTFQHGSQHDHHEHGHEQPVDGEWSVDKEWKCYPMAGFIKLWCTAEGSLYMSITAEQHMETDGSPKLDA</sequence>
<dbReference type="AlphaFoldDB" id="A0A2K0TVA7"/>
<accession>A0A2K0TVA7</accession>
<dbReference type="EMBL" id="MTYI01000187">
    <property type="protein sequence ID" value="PNP49473.1"/>
    <property type="molecule type" value="Genomic_DNA"/>
</dbReference>
<proteinExistence type="predicted"/>